<dbReference type="InterPro" id="IPR036396">
    <property type="entry name" value="Cyt_P450_sf"/>
</dbReference>
<sequence length="549" mass="62756">MSLPYVRQHATYSNILGLSAVLTIAYLLFTAIYRLYFHPLAKFPGPFWARVSSWPSYWHTVKQDRHVWLFQLQEQYGSTFRYRPDAVLFNTPTAFRHIYGPKGNTKKGDYYKVWPKNVDALNTWSATDIPSHARKRRVLNFAFSEKALRAAEPFIHSNTDRWLDLMEEQAGKGKDKQWSDSFNMAEWLNFLVFDILGDLCFGKGFDMKEPGNSLRHIPELMITFLALLHPVGYAPYASFYFWLKPRGLDWLMNVAAPSAVKNWQNFVDGCLADRTRVEQELEKSTKPEAETVARKDFFHWLFKAVDPETGKRGYELSELYAESELLIIAGSDTTSIVMSAMMFYLVRNPEIRTKLETEIHSTFTTYDEIRSGTSLNSCTYMHAFITEAMRMCPPVAAELSRKVLTGGTQVDGHYIPEGLQCSTGMYCLSYNKDYFLEPTKFRPERWIVDEKGVSGTSAEAVARAESAFCTFSTGSRGCVGKNLAWLEMKVVLAKLIYRFEIKADPANNLGGGDSNGRPGRRNVDQYQTYDLFVSGRNGPMVEIKKRVHV</sequence>
<dbReference type="CDD" id="cd11061">
    <property type="entry name" value="CYP67-like"/>
    <property type="match status" value="1"/>
</dbReference>
<dbReference type="InterPro" id="IPR002401">
    <property type="entry name" value="Cyt_P450_E_grp-I"/>
</dbReference>
<dbReference type="EMBL" id="ML977347">
    <property type="protein sequence ID" value="KAF2108558.1"/>
    <property type="molecule type" value="Genomic_DNA"/>
</dbReference>
<dbReference type="GO" id="GO:0004497">
    <property type="term" value="F:monooxygenase activity"/>
    <property type="evidence" value="ECO:0007669"/>
    <property type="project" value="UniProtKB-KW"/>
</dbReference>
<keyword evidence="4 8" id="KW-0479">Metal-binding</keyword>
<dbReference type="Pfam" id="PF00067">
    <property type="entry name" value="p450"/>
    <property type="match status" value="1"/>
</dbReference>
<keyword evidence="10" id="KW-0472">Membrane</keyword>
<feature type="transmembrane region" description="Helical" evidence="10">
    <location>
        <begin position="12"/>
        <end position="33"/>
    </location>
</feature>
<dbReference type="OrthoDB" id="1470350at2759"/>
<dbReference type="AlphaFoldDB" id="A0A6A5YR77"/>
<dbReference type="PRINTS" id="PR00463">
    <property type="entry name" value="EP450I"/>
</dbReference>
<keyword evidence="7 9" id="KW-0503">Monooxygenase</keyword>
<dbReference type="SUPFAM" id="SSF48264">
    <property type="entry name" value="Cytochrome P450"/>
    <property type="match status" value="1"/>
</dbReference>
<dbReference type="GO" id="GO:0005506">
    <property type="term" value="F:iron ion binding"/>
    <property type="evidence" value="ECO:0007669"/>
    <property type="project" value="InterPro"/>
</dbReference>
<evidence type="ECO:0000256" key="8">
    <source>
        <dbReference type="PIRSR" id="PIRSR602401-1"/>
    </source>
</evidence>
<feature type="binding site" description="axial binding residue" evidence="8">
    <location>
        <position position="478"/>
    </location>
    <ligand>
        <name>heme</name>
        <dbReference type="ChEBI" id="CHEBI:30413"/>
    </ligand>
    <ligandPart>
        <name>Fe</name>
        <dbReference type="ChEBI" id="CHEBI:18248"/>
    </ligandPart>
</feature>
<comment type="cofactor">
    <cofactor evidence="1 8">
        <name>heme</name>
        <dbReference type="ChEBI" id="CHEBI:30413"/>
    </cofactor>
</comment>
<dbReference type="PANTHER" id="PTHR24305:SF237">
    <property type="entry name" value="CYTOCHROME P450 MONOOXYGENASE ATNE-RELATED"/>
    <property type="match status" value="1"/>
</dbReference>
<keyword evidence="6 8" id="KW-0408">Iron</keyword>
<keyword evidence="10" id="KW-0812">Transmembrane</keyword>
<keyword evidence="12" id="KW-1185">Reference proteome</keyword>
<dbReference type="InterPro" id="IPR001128">
    <property type="entry name" value="Cyt_P450"/>
</dbReference>
<protein>
    <submittedName>
        <fullName evidence="11">Cytochrome P450</fullName>
    </submittedName>
</protein>
<dbReference type="InterPro" id="IPR017972">
    <property type="entry name" value="Cyt_P450_CS"/>
</dbReference>
<keyword evidence="3 8" id="KW-0349">Heme</keyword>
<feature type="transmembrane region" description="Helical" evidence="10">
    <location>
        <begin position="220"/>
        <end position="243"/>
    </location>
</feature>
<evidence type="ECO:0000256" key="4">
    <source>
        <dbReference type="ARBA" id="ARBA00022723"/>
    </source>
</evidence>
<dbReference type="Gene3D" id="1.10.630.10">
    <property type="entry name" value="Cytochrome P450"/>
    <property type="match status" value="1"/>
</dbReference>
<reference evidence="11" key="1">
    <citation type="journal article" date="2020" name="Stud. Mycol.">
        <title>101 Dothideomycetes genomes: a test case for predicting lifestyles and emergence of pathogens.</title>
        <authorList>
            <person name="Haridas S."/>
            <person name="Albert R."/>
            <person name="Binder M."/>
            <person name="Bloem J."/>
            <person name="Labutti K."/>
            <person name="Salamov A."/>
            <person name="Andreopoulos B."/>
            <person name="Baker S."/>
            <person name="Barry K."/>
            <person name="Bills G."/>
            <person name="Bluhm B."/>
            <person name="Cannon C."/>
            <person name="Castanera R."/>
            <person name="Culley D."/>
            <person name="Daum C."/>
            <person name="Ezra D."/>
            <person name="Gonzalez J."/>
            <person name="Henrissat B."/>
            <person name="Kuo A."/>
            <person name="Liang C."/>
            <person name="Lipzen A."/>
            <person name="Lutzoni F."/>
            <person name="Magnuson J."/>
            <person name="Mondo S."/>
            <person name="Nolan M."/>
            <person name="Ohm R."/>
            <person name="Pangilinan J."/>
            <person name="Park H.-J."/>
            <person name="Ramirez L."/>
            <person name="Alfaro M."/>
            <person name="Sun H."/>
            <person name="Tritt A."/>
            <person name="Yoshinaga Y."/>
            <person name="Zwiers L.-H."/>
            <person name="Turgeon B."/>
            <person name="Goodwin S."/>
            <person name="Spatafora J."/>
            <person name="Crous P."/>
            <person name="Grigoriev I."/>
        </authorList>
    </citation>
    <scope>NUCLEOTIDE SEQUENCE</scope>
    <source>
        <strain evidence="11">CBS 627.86</strain>
    </source>
</reference>
<evidence type="ECO:0000313" key="11">
    <source>
        <dbReference type="EMBL" id="KAF2108558.1"/>
    </source>
</evidence>
<name>A0A6A5YR77_9PLEO</name>
<keyword evidence="10" id="KW-1133">Transmembrane helix</keyword>
<evidence type="ECO:0000256" key="9">
    <source>
        <dbReference type="RuleBase" id="RU000461"/>
    </source>
</evidence>
<comment type="similarity">
    <text evidence="2 9">Belongs to the cytochrome P450 family.</text>
</comment>
<evidence type="ECO:0000256" key="7">
    <source>
        <dbReference type="ARBA" id="ARBA00023033"/>
    </source>
</evidence>
<evidence type="ECO:0000256" key="5">
    <source>
        <dbReference type="ARBA" id="ARBA00023002"/>
    </source>
</evidence>
<gene>
    <name evidence="11" type="ORF">BDV96DRAFT_530896</name>
</gene>
<evidence type="ECO:0000256" key="2">
    <source>
        <dbReference type="ARBA" id="ARBA00010617"/>
    </source>
</evidence>
<dbReference type="GO" id="GO:0020037">
    <property type="term" value="F:heme binding"/>
    <property type="evidence" value="ECO:0007669"/>
    <property type="project" value="InterPro"/>
</dbReference>
<dbReference type="PROSITE" id="PS00086">
    <property type="entry name" value="CYTOCHROME_P450"/>
    <property type="match status" value="1"/>
</dbReference>
<accession>A0A6A5YR77</accession>
<evidence type="ECO:0000313" key="12">
    <source>
        <dbReference type="Proteomes" id="UP000799770"/>
    </source>
</evidence>
<dbReference type="GO" id="GO:0016705">
    <property type="term" value="F:oxidoreductase activity, acting on paired donors, with incorporation or reduction of molecular oxygen"/>
    <property type="evidence" value="ECO:0007669"/>
    <property type="project" value="InterPro"/>
</dbReference>
<organism evidence="11 12">
    <name type="scientific">Lophiotrema nucula</name>
    <dbReference type="NCBI Taxonomy" id="690887"/>
    <lineage>
        <taxon>Eukaryota</taxon>
        <taxon>Fungi</taxon>
        <taxon>Dikarya</taxon>
        <taxon>Ascomycota</taxon>
        <taxon>Pezizomycotina</taxon>
        <taxon>Dothideomycetes</taxon>
        <taxon>Pleosporomycetidae</taxon>
        <taxon>Pleosporales</taxon>
        <taxon>Lophiotremataceae</taxon>
        <taxon>Lophiotrema</taxon>
    </lineage>
</organism>
<evidence type="ECO:0000256" key="1">
    <source>
        <dbReference type="ARBA" id="ARBA00001971"/>
    </source>
</evidence>
<dbReference type="PANTHER" id="PTHR24305">
    <property type="entry name" value="CYTOCHROME P450"/>
    <property type="match status" value="1"/>
</dbReference>
<proteinExistence type="inferred from homology"/>
<evidence type="ECO:0000256" key="10">
    <source>
        <dbReference type="SAM" id="Phobius"/>
    </source>
</evidence>
<evidence type="ECO:0000256" key="3">
    <source>
        <dbReference type="ARBA" id="ARBA00022617"/>
    </source>
</evidence>
<keyword evidence="5 9" id="KW-0560">Oxidoreductase</keyword>
<dbReference type="InterPro" id="IPR050121">
    <property type="entry name" value="Cytochrome_P450_monoxygenase"/>
</dbReference>
<dbReference type="Proteomes" id="UP000799770">
    <property type="component" value="Unassembled WGS sequence"/>
</dbReference>
<dbReference type="PRINTS" id="PR00385">
    <property type="entry name" value="P450"/>
</dbReference>
<evidence type="ECO:0000256" key="6">
    <source>
        <dbReference type="ARBA" id="ARBA00023004"/>
    </source>
</evidence>